<dbReference type="GO" id="GO:0004784">
    <property type="term" value="F:superoxide dismutase activity"/>
    <property type="evidence" value="ECO:0007669"/>
    <property type="project" value="InterPro"/>
</dbReference>
<dbReference type="GO" id="GO:0005737">
    <property type="term" value="C:cytoplasm"/>
    <property type="evidence" value="ECO:0007669"/>
    <property type="project" value="TreeGrafter"/>
</dbReference>
<dbReference type="Proteomes" id="UP000800036">
    <property type="component" value="Unassembled WGS sequence"/>
</dbReference>
<name>A0A6A5V300_9PLEO</name>
<gene>
    <name evidence="3" type="ORF">BU23DRAFT_581537</name>
</gene>
<evidence type="ECO:0000256" key="1">
    <source>
        <dbReference type="ARBA" id="ARBA00037226"/>
    </source>
</evidence>
<dbReference type="Gene3D" id="3.55.40.20">
    <property type="entry name" value="Iron/manganese superoxide dismutase, C-terminal domain"/>
    <property type="match status" value="1"/>
</dbReference>
<sequence length="284" mass="31553">MIIRSFTRRSGVFPSLAQKSHHVPALLNHPELEANGIPGLFSKEGFRIAYTQYQKHVIEQLNTMTSGSKYENMDPKSVVVDIARDPTTAYMFNVASMAFNNHFFFRGINTNPNVQSTPSAALQPLINRNFSSLDSLRETFLLTADAMFGPGFVWLVQTDDASAAAGSLRILSTYIAGSPLSGAHYRRQAVDMNTENTDSYAGAFGASSRARDNKAKKPLGGVDVTPLLCVNTWEHVWLHDYGIGGKMKYLERWWDKIDWAQAEQFVSKPAPRSMSQGIHKFAGI</sequence>
<evidence type="ECO:0000313" key="3">
    <source>
        <dbReference type="EMBL" id="KAF1971394.1"/>
    </source>
</evidence>
<evidence type="ECO:0000313" key="4">
    <source>
        <dbReference type="Proteomes" id="UP000800036"/>
    </source>
</evidence>
<dbReference type="GO" id="GO:0046872">
    <property type="term" value="F:metal ion binding"/>
    <property type="evidence" value="ECO:0007669"/>
    <property type="project" value="InterPro"/>
</dbReference>
<feature type="domain" description="Manganese/iron superoxide dismutase C-terminal" evidence="2">
    <location>
        <begin position="119"/>
        <end position="181"/>
    </location>
</feature>
<organism evidence="3 4">
    <name type="scientific">Bimuria novae-zelandiae CBS 107.79</name>
    <dbReference type="NCBI Taxonomy" id="1447943"/>
    <lineage>
        <taxon>Eukaryota</taxon>
        <taxon>Fungi</taxon>
        <taxon>Dikarya</taxon>
        <taxon>Ascomycota</taxon>
        <taxon>Pezizomycotina</taxon>
        <taxon>Dothideomycetes</taxon>
        <taxon>Pleosporomycetidae</taxon>
        <taxon>Pleosporales</taxon>
        <taxon>Massarineae</taxon>
        <taxon>Didymosphaeriaceae</taxon>
        <taxon>Bimuria</taxon>
    </lineage>
</organism>
<dbReference type="PANTHER" id="PTHR43595">
    <property type="entry name" value="37S RIBOSOMAL PROTEIN S26, MITOCHONDRIAL"/>
    <property type="match status" value="1"/>
</dbReference>
<comment type="function">
    <text evidence="1">Component of the mitochondrial ribosome (mitoribosome), a dedicated translation machinery responsible for the synthesis of mitochondrial genome-encoded proteins, including at least some of the essential transmembrane subunits of the mitochondrial respiratory chain. The mitoribosomes are attached to the mitochondrial inner membrane and translation products are cotranslationally integrated into the membrane.</text>
</comment>
<keyword evidence="4" id="KW-1185">Reference proteome</keyword>
<reference evidence="3" key="1">
    <citation type="journal article" date="2020" name="Stud. Mycol.">
        <title>101 Dothideomycetes genomes: a test case for predicting lifestyles and emergence of pathogens.</title>
        <authorList>
            <person name="Haridas S."/>
            <person name="Albert R."/>
            <person name="Binder M."/>
            <person name="Bloem J."/>
            <person name="Labutti K."/>
            <person name="Salamov A."/>
            <person name="Andreopoulos B."/>
            <person name="Baker S."/>
            <person name="Barry K."/>
            <person name="Bills G."/>
            <person name="Bluhm B."/>
            <person name="Cannon C."/>
            <person name="Castanera R."/>
            <person name="Culley D."/>
            <person name="Daum C."/>
            <person name="Ezra D."/>
            <person name="Gonzalez J."/>
            <person name="Henrissat B."/>
            <person name="Kuo A."/>
            <person name="Liang C."/>
            <person name="Lipzen A."/>
            <person name="Lutzoni F."/>
            <person name="Magnuson J."/>
            <person name="Mondo S."/>
            <person name="Nolan M."/>
            <person name="Ohm R."/>
            <person name="Pangilinan J."/>
            <person name="Park H.-J."/>
            <person name="Ramirez L."/>
            <person name="Alfaro M."/>
            <person name="Sun H."/>
            <person name="Tritt A."/>
            <person name="Yoshinaga Y."/>
            <person name="Zwiers L.-H."/>
            <person name="Turgeon B."/>
            <person name="Goodwin S."/>
            <person name="Spatafora J."/>
            <person name="Crous P."/>
            <person name="Grigoriev I."/>
        </authorList>
    </citation>
    <scope>NUCLEOTIDE SEQUENCE</scope>
    <source>
        <strain evidence="3">CBS 107.79</strain>
    </source>
</reference>
<feature type="domain" description="Manganese/iron superoxide dismutase C-terminal" evidence="2">
    <location>
        <begin position="214"/>
        <end position="264"/>
    </location>
</feature>
<dbReference type="SUPFAM" id="SSF54719">
    <property type="entry name" value="Fe,Mn superoxide dismutase (SOD), C-terminal domain"/>
    <property type="match status" value="1"/>
</dbReference>
<dbReference type="SUPFAM" id="SSF46609">
    <property type="entry name" value="Fe,Mn superoxide dismutase (SOD), N-terminal domain"/>
    <property type="match status" value="1"/>
</dbReference>
<dbReference type="AlphaFoldDB" id="A0A6A5V300"/>
<dbReference type="InterPro" id="IPR019832">
    <property type="entry name" value="Mn/Fe_SOD_C"/>
</dbReference>
<evidence type="ECO:0000259" key="2">
    <source>
        <dbReference type="Pfam" id="PF02777"/>
    </source>
</evidence>
<dbReference type="InterPro" id="IPR036314">
    <property type="entry name" value="SOD_C_sf"/>
</dbReference>
<protein>
    <submittedName>
        <fullName evidence="3">Fe superoxide dismutase-like protein</fullName>
    </submittedName>
</protein>
<dbReference type="PANTHER" id="PTHR43595:SF2">
    <property type="entry name" value="SMALL RIBOSOMAL SUBUNIT PROTEIN MS42"/>
    <property type="match status" value="1"/>
</dbReference>
<dbReference type="Pfam" id="PF02777">
    <property type="entry name" value="Sod_Fe_C"/>
    <property type="match status" value="2"/>
</dbReference>
<dbReference type="EMBL" id="ML976693">
    <property type="protein sequence ID" value="KAF1971394.1"/>
    <property type="molecule type" value="Genomic_DNA"/>
</dbReference>
<dbReference type="InterPro" id="IPR036324">
    <property type="entry name" value="Mn/Fe_SOD_N_sf"/>
</dbReference>
<proteinExistence type="predicted"/>
<dbReference type="OrthoDB" id="275227at2759"/>
<accession>A0A6A5V300</accession>